<dbReference type="GO" id="GO:0032993">
    <property type="term" value="C:protein-DNA complex"/>
    <property type="evidence" value="ECO:0007669"/>
    <property type="project" value="TreeGrafter"/>
</dbReference>
<organism evidence="6 7">
    <name type="scientific">Acidocella aminolytica 101 = DSM 11237</name>
    <dbReference type="NCBI Taxonomy" id="1120923"/>
    <lineage>
        <taxon>Bacteria</taxon>
        <taxon>Pseudomonadati</taxon>
        <taxon>Pseudomonadota</taxon>
        <taxon>Alphaproteobacteria</taxon>
        <taxon>Acetobacterales</taxon>
        <taxon>Acidocellaceae</taxon>
        <taxon>Acidocella</taxon>
    </lineage>
</organism>
<dbReference type="GO" id="GO:0003700">
    <property type="term" value="F:DNA-binding transcription factor activity"/>
    <property type="evidence" value="ECO:0007669"/>
    <property type="project" value="InterPro"/>
</dbReference>
<dbReference type="PANTHER" id="PTHR30346:SF0">
    <property type="entry name" value="HCA OPERON TRANSCRIPTIONAL ACTIVATOR HCAR"/>
    <property type="match status" value="1"/>
</dbReference>
<dbReference type="Gene3D" id="3.40.190.10">
    <property type="entry name" value="Periplasmic binding protein-like II"/>
    <property type="match status" value="2"/>
</dbReference>
<accession>A0A0D6PED1</accession>
<dbReference type="Proteomes" id="UP000032668">
    <property type="component" value="Unassembled WGS sequence"/>
</dbReference>
<dbReference type="SUPFAM" id="SSF46785">
    <property type="entry name" value="Winged helix' DNA-binding domain"/>
    <property type="match status" value="1"/>
</dbReference>
<keyword evidence="3" id="KW-0238">DNA-binding</keyword>
<dbReference type="InterPro" id="IPR036388">
    <property type="entry name" value="WH-like_DNA-bd_sf"/>
</dbReference>
<evidence type="ECO:0000256" key="1">
    <source>
        <dbReference type="ARBA" id="ARBA00009437"/>
    </source>
</evidence>
<evidence type="ECO:0000313" key="7">
    <source>
        <dbReference type="Proteomes" id="UP000032668"/>
    </source>
</evidence>
<dbReference type="SUPFAM" id="SSF53850">
    <property type="entry name" value="Periplasmic binding protein-like II"/>
    <property type="match status" value="1"/>
</dbReference>
<dbReference type="EMBL" id="BANC01000023">
    <property type="protein sequence ID" value="GAN79573.1"/>
    <property type="molecule type" value="Genomic_DNA"/>
</dbReference>
<sequence length="318" mass="34807">MKLTIRQLRYVHEVALLGSVQAASRALNISQSSILAAISVAEAEIGARLFDRKPARGVKLTPAGERYINAGHYLLEAEKEFDRTIGTLSSRVPPVLRIGCFEPLGAIFMADFLRAYLDEIGGQIEVFLQEGDQLEVRNWLEQGRVDLAVLYDVGPEIPGSTTRICKVPAHALLCADDPLGSKAALSLSELATRPLVLLDTPQTSTYLLALFDVLAHRPVVKFRTRSYETVRAAVGAGLGISVLNMRPMGRATMDGPGIVRRPLLDDLPPPTLLVADMYGGMKPMFLRVFIDTMRAFFHRLGPAGFAVTTPDRQSQLLL</sequence>
<dbReference type="OrthoDB" id="9815174at2"/>
<dbReference type="PROSITE" id="PS50931">
    <property type="entry name" value="HTH_LYSR"/>
    <property type="match status" value="1"/>
</dbReference>
<keyword evidence="4" id="KW-0804">Transcription</keyword>
<evidence type="ECO:0000256" key="4">
    <source>
        <dbReference type="ARBA" id="ARBA00023163"/>
    </source>
</evidence>
<dbReference type="STRING" id="1120923.SAMN02746095_02690"/>
<feature type="domain" description="HTH lysR-type" evidence="5">
    <location>
        <begin position="3"/>
        <end position="61"/>
    </location>
</feature>
<proteinExistence type="inferred from homology"/>
<evidence type="ECO:0000256" key="2">
    <source>
        <dbReference type="ARBA" id="ARBA00023015"/>
    </source>
</evidence>
<evidence type="ECO:0000259" key="5">
    <source>
        <dbReference type="PROSITE" id="PS50931"/>
    </source>
</evidence>
<dbReference type="Pfam" id="PF03466">
    <property type="entry name" value="LysR_substrate"/>
    <property type="match status" value="1"/>
</dbReference>
<dbReference type="RefSeq" id="WP_048878017.1">
    <property type="nucleotide sequence ID" value="NZ_BANC01000023.1"/>
</dbReference>
<dbReference type="GO" id="GO:0003677">
    <property type="term" value="F:DNA binding"/>
    <property type="evidence" value="ECO:0007669"/>
    <property type="project" value="UniProtKB-KW"/>
</dbReference>
<keyword evidence="2" id="KW-0805">Transcription regulation</keyword>
<gene>
    <name evidence="6" type="ORF">Aam_023_024</name>
</gene>
<dbReference type="PANTHER" id="PTHR30346">
    <property type="entry name" value="TRANSCRIPTIONAL DUAL REGULATOR HCAR-RELATED"/>
    <property type="match status" value="1"/>
</dbReference>
<dbReference type="InterPro" id="IPR036390">
    <property type="entry name" value="WH_DNA-bd_sf"/>
</dbReference>
<comment type="similarity">
    <text evidence="1">Belongs to the LysR transcriptional regulatory family.</text>
</comment>
<dbReference type="InterPro" id="IPR000847">
    <property type="entry name" value="LysR_HTH_N"/>
</dbReference>
<dbReference type="Pfam" id="PF00126">
    <property type="entry name" value="HTH_1"/>
    <property type="match status" value="1"/>
</dbReference>
<name>A0A0D6PED1_9PROT</name>
<dbReference type="Gene3D" id="1.10.10.10">
    <property type="entry name" value="Winged helix-like DNA-binding domain superfamily/Winged helix DNA-binding domain"/>
    <property type="match status" value="1"/>
</dbReference>
<reference evidence="6 7" key="1">
    <citation type="submission" date="2012-11" db="EMBL/GenBank/DDBJ databases">
        <title>Whole genome sequence of Acidocella aminolytica 101 = DSM 11237.</title>
        <authorList>
            <person name="Azuma Y."/>
            <person name="Higashiura N."/>
            <person name="Hirakawa H."/>
            <person name="Matsushita K."/>
        </authorList>
    </citation>
    <scope>NUCLEOTIDE SEQUENCE [LARGE SCALE GENOMIC DNA]</scope>
    <source>
        <strain evidence="7">101 / DSM 11237</strain>
    </source>
</reference>
<keyword evidence="7" id="KW-1185">Reference proteome</keyword>
<dbReference type="AlphaFoldDB" id="A0A0D6PED1"/>
<dbReference type="InterPro" id="IPR005119">
    <property type="entry name" value="LysR_subst-bd"/>
</dbReference>
<protein>
    <submittedName>
        <fullName evidence="6">Transcriptional regulator</fullName>
    </submittedName>
</protein>
<comment type="caution">
    <text evidence="6">The sequence shown here is derived from an EMBL/GenBank/DDBJ whole genome shotgun (WGS) entry which is preliminary data.</text>
</comment>
<evidence type="ECO:0000256" key="3">
    <source>
        <dbReference type="ARBA" id="ARBA00023125"/>
    </source>
</evidence>
<evidence type="ECO:0000313" key="6">
    <source>
        <dbReference type="EMBL" id="GAN79573.1"/>
    </source>
</evidence>